<dbReference type="RefSeq" id="WP_146977262.1">
    <property type="nucleotide sequence ID" value="NZ_VOSL01000145.1"/>
</dbReference>
<evidence type="ECO:0000313" key="3">
    <source>
        <dbReference type="Proteomes" id="UP000321046"/>
    </source>
</evidence>
<dbReference type="AlphaFoldDB" id="A0A5C6WZF6"/>
<feature type="region of interest" description="Disordered" evidence="1">
    <location>
        <begin position="32"/>
        <end position="80"/>
    </location>
</feature>
<protein>
    <submittedName>
        <fullName evidence="2">Uncharacterized protein</fullName>
    </submittedName>
</protein>
<feature type="region of interest" description="Disordered" evidence="1">
    <location>
        <begin position="210"/>
        <end position="232"/>
    </location>
</feature>
<dbReference type="EMBL" id="VOSL01000145">
    <property type="protein sequence ID" value="TXD31781.1"/>
    <property type="molecule type" value="Genomic_DNA"/>
</dbReference>
<comment type="caution">
    <text evidence="2">The sequence shown here is derived from an EMBL/GenBank/DDBJ whole genome shotgun (WGS) entry which is preliminary data.</text>
</comment>
<feature type="compositionally biased region" description="Low complexity" evidence="1">
    <location>
        <begin position="214"/>
        <end position="223"/>
    </location>
</feature>
<accession>A0A5C6WZF6</accession>
<dbReference type="OrthoDB" id="5516094at2"/>
<name>A0A5C6WZF6_9DELT</name>
<proteinExistence type="predicted"/>
<organism evidence="2 3">
    <name type="scientific">Lujinxingia vulgaris</name>
    <dbReference type="NCBI Taxonomy" id="2600176"/>
    <lineage>
        <taxon>Bacteria</taxon>
        <taxon>Deltaproteobacteria</taxon>
        <taxon>Bradymonadales</taxon>
        <taxon>Lujinxingiaceae</taxon>
        <taxon>Lujinxingia</taxon>
    </lineage>
</organism>
<evidence type="ECO:0000256" key="1">
    <source>
        <dbReference type="SAM" id="MobiDB-lite"/>
    </source>
</evidence>
<evidence type="ECO:0000313" key="2">
    <source>
        <dbReference type="EMBL" id="TXD31781.1"/>
    </source>
</evidence>
<feature type="compositionally biased region" description="Acidic residues" evidence="1">
    <location>
        <begin position="51"/>
        <end position="65"/>
    </location>
</feature>
<dbReference type="Proteomes" id="UP000321046">
    <property type="component" value="Unassembled WGS sequence"/>
</dbReference>
<gene>
    <name evidence="2" type="ORF">FRC96_20120</name>
</gene>
<sequence>MKSGGRGVKINTRGAALLMLLTLPGGWVGCDRGGEPEAPAPAVPVEREEAPAVEEPAEPDAEEAEPPGPPEGPLSFSSWPGREELHTFDLMWLGGEREVTLYEGPDASSSQVGTASWMDTEEIVWEDTRVRVLEPTAYEATRALEVAGLAYDEDFEELDAEEVRLALEEGEQVALYQYGGEGTCFVGARGQVVLGPCPTEEMGLRAVNERPDADAQPAQAASEDAAHPEVKERWRPREEQWWVRVRHNAQRGWMRVDNAPVEVHVRLIEGYE</sequence>
<reference evidence="2 3" key="1">
    <citation type="submission" date="2019-08" db="EMBL/GenBank/DDBJ databases">
        <title>Bradymonadales sp. TMQ2.</title>
        <authorList>
            <person name="Liang Q."/>
        </authorList>
    </citation>
    <scope>NUCLEOTIDE SEQUENCE [LARGE SCALE GENOMIC DNA]</scope>
    <source>
        <strain evidence="2 3">TMQ2</strain>
    </source>
</reference>
<dbReference type="PROSITE" id="PS51257">
    <property type="entry name" value="PROKAR_LIPOPROTEIN"/>
    <property type="match status" value="1"/>
</dbReference>